<reference evidence="10" key="1">
    <citation type="submission" date="2017-05" db="EMBL/GenBank/DDBJ databases">
        <title>Streptomyces olivochromogenes NBRC 3561 whole genome shotgun sequence.</title>
        <authorList>
            <person name="Dohra H."/>
            <person name="Kodani S."/>
        </authorList>
    </citation>
    <scope>NUCLEOTIDE SEQUENCE [LARGE SCALE GENOMIC DNA]</scope>
    <source>
        <strain evidence="10">NBRC 3561</strain>
    </source>
</reference>
<evidence type="ECO:0000256" key="4">
    <source>
        <dbReference type="ARBA" id="ARBA00022989"/>
    </source>
</evidence>
<dbReference type="Gene3D" id="1.20.1250.20">
    <property type="entry name" value="MFS general substrate transporter like domains"/>
    <property type="match status" value="1"/>
</dbReference>
<protein>
    <submittedName>
        <fullName evidence="9">Putative metabolite transport protein YyaJ</fullName>
    </submittedName>
</protein>
<dbReference type="InterPro" id="IPR005828">
    <property type="entry name" value="MFS_sugar_transport-like"/>
</dbReference>
<evidence type="ECO:0000256" key="3">
    <source>
        <dbReference type="ARBA" id="ARBA00022692"/>
    </source>
</evidence>
<dbReference type="InterPro" id="IPR020846">
    <property type="entry name" value="MFS_dom"/>
</dbReference>
<accession>A0A250VRT4</accession>
<gene>
    <name evidence="9" type="primary">yyaJ</name>
    <name evidence="9" type="ORF">SO3561_08485</name>
</gene>
<feature type="transmembrane region" description="Helical" evidence="7">
    <location>
        <begin position="26"/>
        <end position="51"/>
    </location>
</feature>
<comment type="caution">
    <text evidence="9">The sequence shown here is derived from an EMBL/GenBank/DDBJ whole genome shotgun (WGS) entry which is preliminary data.</text>
</comment>
<dbReference type="PROSITE" id="PS00216">
    <property type="entry name" value="SUGAR_TRANSPORT_1"/>
    <property type="match status" value="1"/>
</dbReference>
<feature type="transmembrane region" description="Helical" evidence="7">
    <location>
        <begin position="268"/>
        <end position="285"/>
    </location>
</feature>
<evidence type="ECO:0000313" key="9">
    <source>
        <dbReference type="EMBL" id="GAX56917.1"/>
    </source>
</evidence>
<dbReference type="InterPro" id="IPR005829">
    <property type="entry name" value="Sugar_transporter_CS"/>
</dbReference>
<dbReference type="Pfam" id="PF00083">
    <property type="entry name" value="Sugar_tr"/>
    <property type="match status" value="1"/>
</dbReference>
<proteinExistence type="predicted"/>
<sequence length="476" mass="50076">MDTVVPARSVGDRLDRLPLTSFHRRLVVALAGMIVFEWIETHSFAFAAPILREQWDLPISGLAAVVAVSSLGAFAGGVLGGWLADRVGRRRTLLAFAAVYCLAALSATSVQSPEQLLVARTAVQFGAQGTAVVAIVVLSEFVPAAARGRMQTYKVALGSLGIPIAAWSGYFLLPQWSWGWRLLFGLGACGAVFAVLVWRWVPESPRWLAAHGQTERAHEVVRAIERACGVEPSDPAPSRSPDGAGAGTAARPRVRAVGLITGAYRRRFLVVTALWTTGLLAYSAFTTWTPTLLKDNGLTLDDTLLLSAVLATAAPIGAIVAAPLIDRWDRRTTQLVLGALTATVLLLFSVARSPATILVFGFAVSLLFQMAVPFMQVYSAEVFPTRIRAVGSGTANALSRIVNFASPALVTAVYGGLGYTAVFVLLAALAATGGCAVYLFGPRSTGVSLEDAASGGGTTPAPGTRATRTDTAVENI</sequence>
<feature type="region of interest" description="Disordered" evidence="6">
    <location>
        <begin position="230"/>
        <end position="249"/>
    </location>
</feature>
<keyword evidence="5 7" id="KW-0472">Membrane</keyword>
<evidence type="ECO:0000256" key="6">
    <source>
        <dbReference type="SAM" id="MobiDB-lite"/>
    </source>
</evidence>
<dbReference type="RefSeq" id="WP_067380579.1">
    <property type="nucleotide sequence ID" value="NZ_BDQI01000030.1"/>
</dbReference>
<feature type="transmembrane region" description="Helical" evidence="7">
    <location>
        <begin position="357"/>
        <end position="377"/>
    </location>
</feature>
<dbReference type="GO" id="GO:0022857">
    <property type="term" value="F:transmembrane transporter activity"/>
    <property type="evidence" value="ECO:0007669"/>
    <property type="project" value="InterPro"/>
</dbReference>
<dbReference type="PANTHER" id="PTHR23511:SF34">
    <property type="entry name" value="SYNAPTIC VESICLE GLYCOPROTEIN 2"/>
    <property type="match status" value="1"/>
</dbReference>
<dbReference type="SUPFAM" id="SSF103473">
    <property type="entry name" value="MFS general substrate transporter"/>
    <property type="match status" value="1"/>
</dbReference>
<keyword evidence="3 7" id="KW-0812">Transmembrane</keyword>
<feature type="domain" description="Major facilitator superfamily (MFS) profile" evidence="8">
    <location>
        <begin position="26"/>
        <end position="445"/>
    </location>
</feature>
<evidence type="ECO:0000256" key="1">
    <source>
        <dbReference type="ARBA" id="ARBA00004651"/>
    </source>
</evidence>
<comment type="subcellular location">
    <subcellularLocation>
        <location evidence="1">Cell membrane</location>
        <topology evidence="1">Multi-pass membrane protein</topology>
    </subcellularLocation>
</comment>
<evidence type="ECO:0000313" key="10">
    <source>
        <dbReference type="Proteomes" id="UP000217446"/>
    </source>
</evidence>
<evidence type="ECO:0000259" key="8">
    <source>
        <dbReference type="PROSITE" id="PS50850"/>
    </source>
</evidence>
<dbReference type="AlphaFoldDB" id="A0A250VRT4"/>
<feature type="transmembrane region" description="Helical" evidence="7">
    <location>
        <begin position="155"/>
        <end position="173"/>
    </location>
</feature>
<evidence type="ECO:0000256" key="5">
    <source>
        <dbReference type="ARBA" id="ARBA00023136"/>
    </source>
</evidence>
<dbReference type="Proteomes" id="UP000217446">
    <property type="component" value="Unassembled WGS sequence"/>
</dbReference>
<feature type="transmembrane region" description="Helical" evidence="7">
    <location>
        <begin position="92"/>
        <end position="110"/>
    </location>
</feature>
<dbReference type="PROSITE" id="PS50850">
    <property type="entry name" value="MFS"/>
    <property type="match status" value="1"/>
</dbReference>
<keyword evidence="10" id="KW-1185">Reference proteome</keyword>
<dbReference type="EMBL" id="BDQI01000030">
    <property type="protein sequence ID" value="GAX56917.1"/>
    <property type="molecule type" value="Genomic_DNA"/>
</dbReference>
<name>A0A250VRT4_STROL</name>
<dbReference type="CDD" id="cd17316">
    <property type="entry name" value="MFS_SV2_like"/>
    <property type="match status" value="1"/>
</dbReference>
<keyword evidence="4 7" id="KW-1133">Transmembrane helix</keyword>
<feature type="transmembrane region" description="Helical" evidence="7">
    <location>
        <begin position="57"/>
        <end position="80"/>
    </location>
</feature>
<feature type="transmembrane region" description="Helical" evidence="7">
    <location>
        <begin position="332"/>
        <end position="351"/>
    </location>
</feature>
<dbReference type="STRING" id="1963.AQJ27_40565"/>
<feature type="transmembrane region" description="Helical" evidence="7">
    <location>
        <begin position="179"/>
        <end position="201"/>
    </location>
</feature>
<organism evidence="9 10">
    <name type="scientific">Streptomyces olivochromogenes</name>
    <dbReference type="NCBI Taxonomy" id="1963"/>
    <lineage>
        <taxon>Bacteria</taxon>
        <taxon>Bacillati</taxon>
        <taxon>Actinomycetota</taxon>
        <taxon>Actinomycetes</taxon>
        <taxon>Kitasatosporales</taxon>
        <taxon>Streptomycetaceae</taxon>
        <taxon>Streptomyces</taxon>
    </lineage>
</organism>
<dbReference type="PANTHER" id="PTHR23511">
    <property type="entry name" value="SYNAPTIC VESICLE GLYCOPROTEIN 2"/>
    <property type="match status" value="1"/>
</dbReference>
<dbReference type="InterPro" id="IPR036259">
    <property type="entry name" value="MFS_trans_sf"/>
</dbReference>
<keyword evidence="2" id="KW-0813">Transport</keyword>
<feature type="transmembrane region" description="Helical" evidence="7">
    <location>
        <begin position="122"/>
        <end position="143"/>
    </location>
</feature>
<dbReference type="GO" id="GO:0005886">
    <property type="term" value="C:plasma membrane"/>
    <property type="evidence" value="ECO:0007669"/>
    <property type="project" value="UniProtKB-SubCell"/>
</dbReference>
<evidence type="ECO:0000256" key="2">
    <source>
        <dbReference type="ARBA" id="ARBA00022448"/>
    </source>
</evidence>
<feature type="compositionally biased region" description="Low complexity" evidence="6">
    <location>
        <begin position="459"/>
        <end position="476"/>
    </location>
</feature>
<feature type="transmembrane region" description="Helical" evidence="7">
    <location>
        <begin position="305"/>
        <end position="325"/>
    </location>
</feature>
<feature type="region of interest" description="Disordered" evidence="6">
    <location>
        <begin position="451"/>
        <end position="476"/>
    </location>
</feature>
<evidence type="ECO:0000256" key="7">
    <source>
        <dbReference type="SAM" id="Phobius"/>
    </source>
</evidence>